<dbReference type="EC" id="3.5.1.-" evidence="8"/>
<protein>
    <recommendedName>
        <fullName evidence="8">Alkaline ceramidase</fullName>
        <ecNumber evidence="8">3.5.1.-</ecNumber>
    </recommendedName>
</protein>
<keyword evidence="7" id="KW-0479">Metal-binding</keyword>
<feature type="binding site" evidence="7">
    <location>
        <position position="180"/>
    </location>
    <ligand>
        <name>Ca(2+)</name>
        <dbReference type="ChEBI" id="CHEBI:29108"/>
    </ligand>
</feature>
<dbReference type="GO" id="GO:0046872">
    <property type="term" value="F:metal ion binding"/>
    <property type="evidence" value="ECO:0007669"/>
    <property type="project" value="UniProtKB-KW"/>
</dbReference>
<dbReference type="PANTHER" id="PTHR46139:SF3">
    <property type="entry name" value="ALKALINE CERAMIDASE"/>
    <property type="match status" value="1"/>
</dbReference>
<feature type="binding site" evidence="7">
    <location>
        <position position="195"/>
    </location>
    <ligand>
        <name>Ca(2+)</name>
        <dbReference type="ChEBI" id="CHEBI:29108"/>
    </ligand>
</feature>
<keyword evidence="8" id="KW-0443">Lipid metabolism</keyword>
<evidence type="ECO:0000256" key="6">
    <source>
        <dbReference type="ARBA" id="ARBA00023136"/>
    </source>
</evidence>
<evidence type="ECO:0000313" key="10">
    <source>
        <dbReference type="EMBL" id="PIO73278.1"/>
    </source>
</evidence>
<dbReference type="InterPro" id="IPR038717">
    <property type="entry name" value="Tc1-like_DDE_dom"/>
</dbReference>
<evidence type="ECO:0000256" key="1">
    <source>
        <dbReference type="ARBA" id="ARBA00004141"/>
    </source>
</evidence>
<name>A0A2G9USM4_TELCI</name>
<keyword evidence="5" id="KW-1133">Transmembrane helix</keyword>
<evidence type="ECO:0000313" key="11">
    <source>
        <dbReference type="Proteomes" id="UP000230423"/>
    </source>
</evidence>
<dbReference type="Pfam" id="PF05875">
    <property type="entry name" value="Ceramidase"/>
    <property type="match status" value="1"/>
</dbReference>
<evidence type="ECO:0000256" key="4">
    <source>
        <dbReference type="ARBA" id="ARBA00022801"/>
    </source>
</evidence>
<dbReference type="GO" id="GO:0003676">
    <property type="term" value="F:nucleic acid binding"/>
    <property type="evidence" value="ECO:0007669"/>
    <property type="project" value="InterPro"/>
</dbReference>
<dbReference type="PANTHER" id="PTHR46139">
    <property type="entry name" value="ALKALINE CERAMIDASE"/>
    <property type="match status" value="1"/>
</dbReference>
<dbReference type="Pfam" id="PF13358">
    <property type="entry name" value="DDE_3"/>
    <property type="match status" value="1"/>
</dbReference>
<keyword evidence="6" id="KW-0472">Membrane</keyword>
<dbReference type="Proteomes" id="UP000230423">
    <property type="component" value="Unassembled WGS sequence"/>
</dbReference>
<sequence>MIESNEDFSQCVFTDESTIQRYGILVQDNAPAHKSAYTTARLQSWKARLLDWPAESPDLNPIELVWGNMKAFIRKRNIRTVEELRKAVVVYWKTLTPERKRAETTLRKQLYSGKRLTIFDVLQIREQTFPSSLIVSGTNTMAIIDCNPWDTILAKNQLTMLALNTIQMTNWFEYESGHAWCESAYKYQTLPMVAEFANTMTNLPIIVLPMLNAMMLRRYIRETLIIAYVLMIKFRVLIKKTCTPSLGQDK</sequence>
<evidence type="ECO:0000259" key="9">
    <source>
        <dbReference type="Pfam" id="PF13358"/>
    </source>
</evidence>
<keyword evidence="7" id="KW-0106">Calcium</keyword>
<keyword evidence="11" id="KW-1185">Reference proteome</keyword>
<dbReference type="GO" id="GO:0016020">
    <property type="term" value="C:membrane"/>
    <property type="evidence" value="ECO:0007669"/>
    <property type="project" value="UniProtKB-SubCell"/>
</dbReference>
<evidence type="ECO:0000256" key="2">
    <source>
        <dbReference type="ARBA" id="ARBA00009780"/>
    </source>
</evidence>
<evidence type="ECO:0000256" key="3">
    <source>
        <dbReference type="ARBA" id="ARBA00022692"/>
    </source>
</evidence>
<comment type="subcellular location">
    <subcellularLocation>
        <location evidence="1">Membrane</location>
        <topology evidence="1">Multi-pass membrane protein</topology>
    </subcellularLocation>
</comment>
<comment type="function">
    <text evidence="8">Hydrolyzes the sphingolipid ceramide into sphingosine and free fatty acid.</text>
</comment>
<dbReference type="InterPro" id="IPR036397">
    <property type="entry name" value="RNaseH_sf"/>
</dbReference>
<organism evidence="10 11">
    <name type="scientific">Teladorsagia circumcincta</name>
    <name type="common">Brown stomach worm</name>
    <name type="synonym">Ostertagia circumcincta</name>
    <dbReference type="NCBI Taxonomy" id="45464"/>
    <lineage>
        <taxon>Eukaryota</taxon>
        <taxon>Metazoa</taxon>
        <taxon>Ecdysozoa</taxon>
        <taxon>Nematoda</taxon>
        <taxon>Chromadorea</taxon>
        <taxon>Rhabditida</taxon>
        <taxon>Rhabditina</taxon>
        <taxon>Rhabditomorpha</taxon>
        <taxon>Strongyloidea</taxon>
        <taxon>Trichostrongylidae</taxon>
        <taxon>Teladorsagia</taxon>
    </lineage>
</organism>
<dbReference type="Gene3D" id="3.30.420.10">
    <property type="entry name" value="Ribonuclease H-like superfamily/Ribonuclease H"/>
    <property type="match status" value="1"/>
</dbReference>
<keyword evidence="3" id="KW-0812">Transmembrane</keyword>
<proteinExistence type="inferred from homology"/>
<dbReference type="GO" id="GO:0046514">
    <property type="term" value="P:ceramide catabolic process"/>
    <property type="evidence" value="ECO:0007669"/>
    <property type="project" value="TreeGrafter"/>
</dbReference>
<feature type="domain" description="Tc1-like transposase DDE" evidence="9">
    <location>
        <begin position="22"/>
        <end position="85"/>
    </location>
</feature>
<dbReference type="InterPro" id="IPR008901">
    <property type="entry name" value="ACER"/>
</dbReference>
<gene>
    <name evidence="10" type="ORF">TELCIR_04761</name>
</gene>
<comment type="similarity">
    <text evidence="2 8">Belongs to the alkaline ceramidase family.</text>
</comment>
<dbReference type="OrthoDB" id="187171at2759"/>
<dbReference type="AlphaFoldDB" id="A0A2G9USM4"/>
<keyword evidence="4 8" id="KW-0378">Hydrolase</keyword>
<feature type="binding site" evidence="7">
    <location>
        <position position="182"/>
    </location>
    <ligand>
        <name>Ca(2+)</name>
        <dbReference type="ChEBI" id="CHEBI:29108"/>
    </ligand>
</feature>
<dbReference type="GO" id="GO:0016811">
    <property type="term" value="F:hydrolase activity, acting on carbon-nitrogen (but not peptide) bonds, in linear amides"/>
    <property type="evidence" value="ECO:0007669"/>
    <property type="project" value="InterPro"/>
</dbReference>
<evidence type="ECO:0000256" key="7">
    <source>
        <dbReference type="PIRSR" id="PIRSR608901-1"/>
    </source>
</evidence>
<accession>A0A2G9USM4</accession>
<reference evidence="10 11" key="1">
    <citation type="submission" date="2015-09" db="EMBL/GenBank/DDBJ databases">
        <title>Draft genome of the parasitic nematode Teladorsagia circumcincta isolate WARC Sus (inbred).</title>
        <authorList>
            <person name="Mitreva M."/>
        </authorList>
    </citation>
    <scope>NUCLEOTIDE SEQUENCE [LARGE SCALE GENOMIC DNA]</scope>
    <source>
        <strain evidence="10 11">S</strain>
    </source>
</reference>
<evidence type="ECO:0000256" key="5">
    <source>
        <dbReference type="ARBA" id="ARBA00022989"/>
    </source>
</evidence>
<evidence type="ECO:0000256" key="8">
    <source>
        <dbReference type="RuleBase" id="RU364079"/>
    </source>
</evidence>
<dbReference type="EMBL" id="KZ345487">
    <property type="protein sequence ID" value="PIO73278.1"/>
    <property type="molecule type" value="Genomic_DNA"/>
</dbReference>